<reference evidence="1 2" key="1">
    <citation type="submission" date="2016-03" db="EMBL/GenBank/DDBJ databases">
        <title>Whole genome sequencing of Grifola frondosa 9006-11.</title>
        <authorList>
            <person name="Min B."/>
            <person name="Park H."/>
            <person name="Kim J.-G."/>
            <person name="Cho H."/>
            <person name="Oh Y.-L."/>
            <person name="Kong W.-S."/>
            <person name="Choi I.-G."/>
        </authorList>
    </citation>
    <scope>NUCLEOTIDE SEQUENCE [LARGE SCALE GENOMIC DNA]</scope>
    <source>
        <strain evidence="1 2">9006-11</strain>
    </source>
</reference>
<evidence type="ECO:0000313" key="2">
    <source>
        <dbReference type="Proteomes" id="UP000092993"/>
    </source>
</evidence>
<gene>
    <name evidence="1" type="ORF">A0H81_07732</name>
</gene>
<dbReference type="Proteomes" id="UP000092993">
    <property type="component" value="Unassembled WGS sequence"/>
</dbReference>
<sequence>MYINLFFQQWDDEKYTNLGTMLFNNYTQALNIINTQTVALADAMKSLDLTVEDLRRLGEEEQKYFDTLSEEVPWDVHAMAYIEALQEWCSVYAQLDAASATFLNSTPANYQFVDLTSGPTSYSSDLLNTRKLET</sequence>
<accession>A0A1C7M5T8</accession>
<dbReference type="OrthoDB" id="2505969at2759"/>
<dbReference type="AlphaFoldDB" id="A0A1C7M5T8"/>
<protein>
    <submittedName>
        <fullName evidence="1">Uncharacterized protein</fullName>
    </submittedName>
</protein>
<dbReference type="EMBL" id="LUGG01000009">
    <property type="protein sequence ID" value="OBZ72325.1"/>
    <property type="molecule type" value="Genomic_DNA"/>
</dbReference>
<organism evidence="1 2">
    <name type="scientific">Grifola frondosa</name>
    <name type="common">Maitake</name>
    <name type="synonym">Polyporus frondosus</name>
    <dbReference type="NCBI Taxonomy" id="5627"/>
    <lineage>
        <taxon>Eukaryota</taxon>
        <taxon>Fungi</taxon>
        <taxon>Dikarya</taxon>
        <taxon>Basidiomycota</taxon>
        <taxon>Agaricomycotina</taxon>
        <taxon>Agaricomycetes</taxon>
        <taxon>Polyporales</taxon>
        <taxon>Grifolaceae</taxon>
        <taxon>Grifola</taxon>
    </lineage>
</organism>
<name>A0A1C7M5T8_GRIFR</name>
<proteinExistence type="predicted"/>
<comment type="caution">
    <text evidence="1">The sequence shown here is derived from an EMBL/GenBank/DDBJ whole genome shotgun (WGS) entry which is preliminary data.</text>
</comment>
<dbReference type="OMA" id="VHAMAYI"/>
<keyword evidence="2" id="KW-1185">Reference proteome</keyword>
<evidence type="ECO:0000313" key="1">
    <source>
        <dbReference type="EMBL" id="OBZ72325.1"/>
    </source>
</evidence>